<keyword evidence="3" id="KW-1185">Reference proteome</keyword>
<dbReference type="GO" id="GO:0020037">
    <property type="term" value="F:heme binding"/>
    <property type="evidence" value="ECO:0007669"/>
    <property type="project" value="InterPro"/>
</dbReference>
<dbReference type="SUPFAM" id="SSF56634">
    <property type="entry name" value="Heme-dependent catalase-like"/>
    <property type="match status" value="1"/>
</dbReference>
<protein>
    <recommendedName>
        <fullName evidence="4">Phosphodiesterase</fullName>
    </recommendedName>
</protein>
<comment type="caution">
    <text evidence="2">The sequence shown here is derived from an EMBL/GenBank/DDBJ whole genome shotgun (WGS) entry which is preliminary data.</text>
</comment>
<reference evidence="2" key="1">
    <citation type="submission" date="2021-01" db="EMBL/GenBank/DDBJ databases">
        <title>Whole genome shotgun sequence of Planobispora rosea NBRC 15558.</title>
        <authorList>
            <person name="Komaki H."/>
            <person name="Tamura T."/>
        </authorList>
    </citation>
    <scope>NUCLEOTIDE SEQUENCE</scope>
    <source>
        <strain evidence="2">NBRC 15558</strain>
    </source>
</reference>
<gene>
    <name evidence="2" type="ORF">Pro02_46720</name>
</gene>
<evidence type="ECO:0000313" key="2">
    <source>
        <dbReference type="EMBL" id="GIH86264.1"/>
    </source>
</evidence>
<dbReference type="EMBL" id="BOOI01000045">
    <property type="protein sequence ID" value="GIH86264.1"/>
    <property type="molecule type" value="Genomic_DNA"/>
</dbReference>
<feature type="compositionally biased region" description="Basic and acidic residues" evidence="1">
    <location>
        <begin position="11"/>
        <end position="31"/>
    </location>
</feature>
<name>A0A8J3S3Q9_PLARO</name>
<dbReference type="OrthoDB" id="3368165at2"/>
<evidence type="ECO:0000313" key="3">
    <source>
        <dbReference type="Proteomes" id="UP000655044"/>
    </source>
</evidence>
<accession>A0A8J3S3Q9</accession>
<dbReference type="InterPro" id="IPR020835">
    <property type="entry name" value="Catalase_sf"/>
</dbReference>
<organism evidence="2 3">
    <name type="scientific">Planobispora rosea</name>
    <dbReference type="NCBI Taxonomy" id="35762"/>
    <lineage>
        <taxon>Bacteria</taxon>
        <taxon>Bacillati</taxon>
        <taxon>Actinomycetota</taxon>
        <taxon>Actinomycetes</taxon>
        <taxon>Streptosporangiales</taxon>
        <taxon>Streptosporangiaceae</taxon>
        <taxon>Planobispora</taxon>
    </lineage>
</organism>
<dbReference type="RefSeq" id="WP_068923375.1">
    <property type="nucleotide sequence ID" value="NZ_BMQP01000025.1"/>
</dbReference>
<proteinExistence type="predicted"/>
<sequence>MVSSSSRSSRTHPDSSRTHPDSSRTHPDSSRTHPGSSRPQRSGVLHTLARTVAALRRGRALHTRGRSFAATFRVLNHPDIYLGIPVLDEPGEHEVQVRLSKGASLPGRLPDALGLAIRLPCDSAPHGSLDLLLTTTAWPKSVPFPSTGFTSGVFSSLVSYRHAAGRLRFLAVATDRGRATSPDPGELVPVVEAAPLRFALGIEGFHNRPLALLSVHTPLPEAEETAFDPVVNSHPALQLHGLLRWARATAYAGSRRGRGHPEPGRP</sequence>
<feature type="region of interest" description="Disordered" evidence="1">
    <location>
        <begin position="1"/>
        <end position="43"/>
    </location>
</feature>
<evidence type="ECO:0008006" key="4">
    <source>
        <dbReference type="Google" id="ProtNLM"/>
    </source>
</evidence>
<evidence type="ECO:0000256" key="1">
    <source>
        <dbReference type="SAM" id="MobiDB-lite"/>
    </source>
</evidence>
<dbReference type="AlphaFoldDB" id="A0A8J3S3Q9"/>
<dbReference type="Proteomes" id="UP000655044">
    <property type="component" value="Unassembled WGS sequence"/>
</dbReference>